<sequence length="37" mass="4172">EKAVLGVRGFIKGVKGVLSQNTPYPLKEMSFTIRFFI</sequence>
<organism evidence="1 2">
    <name type="scientific">Helicobacter pylori NQ4200</name>
    <dbReference type="NCBI Taxonomy" id="992024"/>
    <lineage>
        <taxon>Bacteria</taxon>
        <taxon>Pseudomonadati</taxon>
        <taxon>Campylobacterota</taxon>
        <taxon>Epsilonproteobacteria</taxon>
        <taxon>Campylobacterales</taxon>
        <taxon>Helicobacteraceae</taxon>
        <taxon>Helicobacter</taxon>
    </lineage>
</organism>
<dbReference type="AlphaFoldDB" id="J0IUX0"/>
<evidence type="ECO:0000313" key="1">
    <source>
        <dbReference type="EMBL" id="EJB29390.1"/>
    </source>
</evidence>
<feature type="non-terminal residue" evidence="1">
    <location>
        <position position="1"/>
    </location>
</feature>
<reference evidence="1 2" key="1">
    <citation type="journal article" date="2013" name="Pathog. Dis.">
        <title>Genome sequences of 65 Helicobacter pylori strains isolated from asymptomatic individuals and patients with gastric cancer, peptic ulcer disease, or gastritis.</title>
        <authorList>
            <person name="Blanchard T.G."/>
            <person name="Czinn S.J."/>
            <person name="Correa P."/>
            <person name="Nakazawa T."/>
            <person name="Keelan M."/>
            <person name="Morningstar L."/>
            <person name="Santana-Cruz I."/>
            <person name="Maroo A."/>
            <person name="McCracken C."/>
            <person name="Shefchek K."/>
            <person name="Daugherty S."/>
            <person name="Song Y."/>
            <person name="Fraser C.M."/>
            <person name="Fricke W.F."/>
        </authorList>
    </citation>
    <scope>NUCLEOTIDE SEQUENCE [LARGE SCALE GENOMIC DNA]</scope>
    <source>
        <strain evidence="1 2">NQ4200</strain>
    </source>
</reference>
<dbReference type="EMBL" id="AKNS01000005">
    <property type="protein sequence ID" value="EJB29390.1"/>
    <property type="molecule type" value="Genomic_DNA"/>
</dbReference>
<gene>
    <name evidence="1" type="ORF">HPNQ4200_0526</name>
</gene>
<dbReference type="Proteomes" id="UP000003358">
    <property type="component" value="Unassembled WGS sequence"/>
</dbReference>
<protein>
    <submittedName>
        <fullName evidence="1">Uncharacterized protein</fullName>
    </submittedName>
</protein>
<comment type="caution">
    <text evidence="1">The sequence shown here is derived from an EMBL/GenBank/DDBJ whole genome shotgun (WGS) entry which is preliminary data.</text>
</comment>
<accession>J0IUX0</accession>
<evidence type="ECO:0000313" key="2">
    <source>
        <dbReference type="Proteomes" id="UP000003358"/>
    </source>
</evidence>
<proteinExistence type="predicted"/>
<name>J0IUX0_HELPX</name>